<dbReference type="SUPFAM" id="SSF47413">
    <property type="entry name" value="lambda repressor-like DNA-binding domains"/>
    <property type="match status" value="1"/>
</dbReference>
<dbReference type="EMBL" id="JBHTCO010000007">
    <property type="protein sequence ID" value="MFC7393027.1"/>
    <property type="molecule type" value="Genomic_DNA"/>
</dbReference>
<evidence type="ECO:0000313" key="2">
    <source>
        <dbReference type="EMBL" id="MFC7393027.1"/>
    </source>
</evidence>
<dbReference type="InterPro" id="IPR001387">
    <property type="entry name" value="Cro/C1-type_HTH"/>
</dbReference>
<dbReference type="PROSITE" id="PS50943">
    <property type="entry name" value="HTH_CROC1"/>
    <property type="match status" value="1"/>
</dbReference>
<reference evidence="3" key="1">
    <citation type="journal article" date="2019" name="Int. J. Syst. Evol. Microbiol.">
        <title>The Global Catalogue of Microorganisms (GCM) 10K type strain sequencing project: providing services to taxonomists for standard genome sequencing and annotation.</title>
        <authorList>
            <consortium name="The Broad Institute Genomics Platform"/>
            <consortium name="The Broad Institute Genome Sequencing Center for Infectious Disease"/>
            <person name="Wu L."/>
            <person name="Ma J."/>
        </authorList>
    </citation>
    <scope>NUCLEOTIDE SEQUENCE [LARGE SCALE GENOMIC DNA]</scope>
    <source>
        <strain evidence="3">CGMCC 1.16305</strain>
    </source>
</reference>
<organism evidence="2 3">
    <name type="scientific">Scopulibacillus cellulosilyticus</name>
    <dbReference type="NCBI Taxonomy" id="2665665"/>
    <lineage>
        <taxon>Bacteria</taxon>
        <taxon>Bacillati</taxon>
        <taxon>Bacillota</taxon>
        <taxon>Bacilli</taxon>
        <taxon>Bacillales</taxon>
        <taxon>Sporolactobacillaceae</taxon>
        <taxon>Scopulibacillus</taxon>
    </lineage>
</organism>
<evidence type="ECO:0000259" key="1">
    <source>
        <dbReference type="PROSITE" id="PS50943"/>
    </source>
</evidence>
<name>A0ABW2PUG4_9BACL</name>
<feature type="domain" description="HTH cro/C1-type" evidence="1">
    <location>
        <begin position="21"/>
        <end position="71"/>
    </location>
</feature>
<dbReference type="Proteomes" id="UP001596505">
    <property type="component" value="Unassembled WGS sequence"/>
</dbReference>
<dbReference type="CDD" id="cd00093">
    <property type="entry name" value="HTH_XRE"/>
    <property type="match status" value="1"/>
</dbReference>
<evidence type="ECO:0000313" key="3">
    <source>
        <dbReference type="Proteomes" id="UP001596505"/>
    </source>
</evidence>
<keyword evidence="3" id="KW-1185">Reference proteome</keyword>
<dbReference type="RefSeq" id="WP_380965464.1">
    <property type="nucleotide sequence ID" value="NZ_JBHTCO010000007.1"/>
</dbReference>
<dbReference type="Gene3D" id="1.10.260.40">
    <property type="entry name" value="lambda repressor-like DNA-binding domains"/>
    <property type="match status" value="1"/>
</dbReference>
<comment type="caution">
    <text evidence="2">The sequence shown here is derived from an EMBL/GenBank/DDBJ whole genome shotgun (WGS) entry which is preliminary data.</text>
</comment>
<protein>
    <submittedName>
        <fullName evidence="2">Helix-turn-helix domain-containing protein</fullName>
    </submittedName>
</protein>
<accession>A0ABW2PUG4</accession>
<gene>
    <name evidence="2" type="ORF">ACFQRG_08525</name>
</gene>
<dbReference type="SMART" id="SM00530">
    <property type="entry name" value="HTH_XRE"/>
    <property type="match status" value="1"/>
</dbReference>
<dbReference type="Pfam" id="PF01381">
    <property type="entry name" value="HTH_3"/>
    <property type="match status" value="1"/>
</dbReference>
<dbReference type="InterPro" id="IPR010982">
    <property type="entry name" value="Lambda_DNA-bd_dom_sf"/>
</dbReference>
<proteinExistence type="predicted"/>
<sequence>MKLYTLQNVIGENLLTFLRIKGYTKTSLAKLTGISRPTINQILEGKSPNPKIYEEQIKKITEALKLPIDYFINFSPAQQEKWQIPTTQYSDRSASSKRTQLTQDLLNDLDELLTVAAFYIKG</sequence>